<dbReference type="AlphaFoldDB" id="A0A183B4E9"/>
<dbReference type="EC" id="2.3.2.26" evidence="2"/>
<protein>
    <recommendedName>
        <fullName evidence="2">HECT-type E3 ubiquitin transferase</fullName>
        <ecNumber evidence="2">2.3.2.26</ecNumber>
    </recommendedName>
</protein>
<comment type="catalytic activity">
    <reaction evidence="1">
        <text>S-ubiquitinyl-[E2 ubiquitin-conjugating enzyme]-L-cysteine + [acceptor protein]-L-lysine = [E2 ubiquitin-conjugating enzyme]-L-cysteine + N(6)-ubiquitinyl-[acceptor protein]-L-lysine.</text>
        <dbReference type="EC" id="2.3.2.26"/>
    </reaction>
</comment>
<accession>A0A183B4E9</accession>
<sequence>LATLDRELYKSLSYIKHYDGDVADLEFTYSYAEDCLGQVVVHDLCPGGRYITVTNDLKISYVHRVAHFRMYKQIRAQTASFIRGFYSILNPDWLAMFSPPELQKLISGDSISVNIDDLKQNTRYSGGFHSNHRVIKWLWDILRRDFSDEERSLFLKV</sequence>
<dbReference type="PANTHER" id="PTHR45700">
    <property type="entry name" value="UBIQUITIN-PROTEIN LIGASE E3C"/>
    <property type="match status" value="1"/>
</dbReference>
<keyword evidence="4 5" id="KW-0833">Ubl conjugation pathway</keyword>
<dbReference type="GO" id="GO:0000209">
    <property type="term" value="P:protein polyubiquitination"/>
    <property type="evidence" value="ECO:0007669"/>
    <property type="project" value="InterPro"/>
</dbReference>
<evidence type="ECO:0000256" key="1">
    <source>
        <dbReference type="ARBA" id="ARBA00000885"/>
    </source>
</evidence>
<dbReference type="GO" id="GO:0006511">
    <property type="term" value="P:ubiquitin-dependent protein catabolic process"/>
    <property type="evidence" value="ECO:0007669"/>
    <property type="project" value="TreeGrafter"/>
</dbReference>
<proteinExistence type="predicted"/>
<feature type="domain" description="HECT" evidence="6">
    <location>
        <begin position="1"/>
        <end position="157"/>
    </location>
</feature>
<comment type="caution">
    <text evidence="5">Lacks conserved residue(s) required for the propagation of feature annotation.</text>
</comment>
<dbReference type="FunFam" id="3.30.2160.10:FF:000002">
    <property type="entry name" value="Putative Ubiquitin-protein ligase E3C"/>
    <property type="match status" value="1"/>
</dbReference>
<dbReference type="InterPro" id="IPR044611">
    <property type="entry name" value="E3A/B/C-like"/>
</dbReference>
<dbReference type="SMART" id="SM00119">
    <property type="entry name" value="HECTc"/>
    <property type="match status" value="1"/>
</dbReference>
<dbReference type="Pfam" id="PF00632">
    <property type="entry name" value="HECT"/>
    <property type="match status" value="1"/>
</dbReference>
<dbReference type="Gene3D" id="3.30.2410.10">
    <property type="entry name" value="Hect, E3 ligase catalytic domain"/>
    <property type="match status" value="1"/>
</dbReference>
<evidence type="ECO:0000313" key="7">
    <source>
        <dbReference type="WBParaSite" id="ECPE_0001412401-mRNA-1"/>
    </source>
</evidence>
<dbReference type="Gene3D" id="3.30.2160.10">
    <property type="entry name" value="Hect, E3 ligase catalytic domain"/>
    <property type="match status" value="1"/>
</dbReference>
<name>A0A183B4E9_9TREM</name>
<dbReference type="SUPFAM" id="SSF56204">
    <property type="entry name" value="Hect, E3 ligase catalytic domain"/>
    <property type="match status" value="1"/>
</dbReference>
<organism evidence="7">
    <name type="scientific">Echinostoma caproni</name>
    <dbReference type="NCBI Taxonomy" id="27848"/>
    <lineage>
        <taxon>Eukaryota</taxon>
        <taxon>Metazoa</taxon>
        <taxon>Spiralia</taxon>
        <taxon>Lophotrochozoa</taxon>
        <taxon>Platyhelminthes</taxon>
        <taxon>Trematoda</taxon>
        <taxon>Digenea</taxon>
        <taxon>Plagiorchiida</taxon>
        <taxon>Echinostomata</taxon>
        <taxon>Echinostomatoidea</taxon>
        <taxon>Echinostomatidae</taxon>
        <taxon>Echinostoma</taxon>
    </lineage>
</organism>
<dbReference type="GO" id="GO:0061630">
    <property type="term" value="F:ubiquitin protein ligase activity"/>
    <property type="evidence" value="ECO:0007669"/>
    <property type="project" value="UniProtKB-EC"/>
</dbReference>
<evidence type="ECO:0000256" key="5">
    <source>
        <dbReference type="PROSITE-ProRule" id="PRU00104"/>
    </source>
</evidence>
<dbReference type="InterPro" id="IPR000569">
    <property type="entry name" value="HECT_dom"/>
</dbReference>
<evidence type="ECO:0000259" key="6">
    <source>
        <dbReference type="PROSITE" id="PS50237"/>
    </source>
</evidence>
<dbReference type="Gene3D" id="3.90.1750.10">
    <property type="entry name" value="Hect, E3 ligase catalytic domains"/>
    <property type="match status" value="1"/>
</dbReference>
<dbReference type="PROSITE" id="PS50237">
    <property type="entry name" value="HECT"/>
    <property type="match status" value="1"/>
</dbReference>
<dbReference type="PANTHER" id="PTHR45700:SF3">
    <property type="entry name" value="UBIQUITIN-PROTEIN LIGASE E3B"/>
    <property type="match status" value="1"/>
</dbReference>
<evidence type="ECO:0000256" key="2">
    <source>
        <dbReference type="ARBA" id="ARBA00012485"/>
    </source>
</evidence>
<evidence type="ECO:0000256" key="4">
    <source>
        <dbReference type="ARBA" id="ARBA00022786"/>
    </source>
</evidence>
<reference evidence="7" key="1">
    <citation type="submission" date="2016-06" db="UniProtKB">
        <authorList>
            <consortium name="WormBaseParasite"/>
        </authorList>
    </citation>
    <scope>IDENTIFICATION</scope>
</reference>
<keyword evidence="3" id="KW-0808">Transferase</keyword>
<dbReference type="InterPro" id="IPR035983">
    <property type="entry name" value="Hect_E3_ubiquitin_ligase"/>
</dbReference>
<dbReference type="WBParaSite" id="ECPE_0001412401-mRNA-1">
    <property type="protein sequence ID" value="ECPE_0001412401-mRNA-1"/>
    <property type="gene ID" value="ECPE_0001412401"/>
</dbReference>
<evidence type="ECO:0000256" key="3">
    <source>
        <dbReference type="ARBA" id="ARBA00022679"/>
    </source>
</evidence>